<gene>
    <name evidence="1" type="ORF">GOBAR_AA21581</name>
</gene>
<dbReference type="Proteomes" id="UP000239757">
    <property type="component" value="Unassembled WGS sequence"/>
</dbReference>
<dbReference type="EMBL" id="KZ665543">
    <property type="protein sequence ID" value="PPR99087.1"/>
    <property type="molecule type" value="Genomic_DNA"/>
</dbReference>
<proteinExistence type="predicted"/>
<protein>
    <submittedName>
        <fullName evidence="1">Uncharacterized protein</fullName>
    </submittedName>
</protein>
<name>A0A2P5X6X0_GOSBA</name>
<organism evidence="1 2">
    <name type="scientific">Gossypium barbadense</name>
    <name type="common">Sea Island cotton</name>
    <name type="synonym">Hibiscus barbadensis</name>
    <dbReference type="NCBI Taxonomy" id="3634"/>
    <lineage>
        <taxon>Eukaryota</taxon>
        <taxon>Viridiplantae</taxon>
        <taxon>Streptophyta</taxon>
        <taxon>Embryophyta</taxon>
        <taxon>Tracheophyta</taxon>
        <taxon>Spermatophyta</taxon>
        <taxon>Magnoliopsida</taxon>
        <taxon>eudicotyledons</taxon>
        <taxon>Gunneridae</taxon>
        <taxon>Pentapetalae</taxon>
        <taxon>rosids</taxon>
        <taxon>malvids</taxon>
        <taxon>Malvales</taxon>
        <taxon>Malvaceae</taxon>
        <taxon>Malvoideae</taxon>
        <taxon>Gossypium</taxon>
    </lineage>
</organism>
<evidence type="ECO:0000313" key="2">
    <source>
        <dbReference type="Proteomes" id="UP000239757"/>
    </source>
</evidence>
<accession>A0A2P5X6X0</accession>
<evidence type="ECO:0000313" key="1">
    <source>
        <dbReference type="EMBL" id="PPR99087.1"/>
    </source>
</evidence>
<sequence length="134" mass="14658">MDDLYVASTSLSSKMSMASTCNILGTEVQTTGPRRKTLDISVAIVASSYVIAHPIFFTQQVWLAKKLNQSMYSESQANSGATIALRGDTIRGSSDSGMHLVRRDSLGIRTRCIPESPDPRMETCKGSVLQNVKW</sequence>
<reference evidence="1 2" key="1">
    <citation type="submission" date="2015-01" db="EMBL/GenBank/DDBJ databases">
        <title>Genome of allotetraploid Gossypium barbadense reveals genomic plasticity and fiber elongation in cotton evolution.</title>
        <authorList>
            <person name="Chen X."/>
            <person name="Liu X."/>
            <person name="Zhao B."/>
            <person name="Zheng H."/>
            <person name="Hu Y."/>
            <person name="Lu G."/>
            <person name="Yang C."/>
            <person name="Chen J."/>
            <person name="Shan C."/>
            <person name="Zhang L."/>
            <person name="Zhou Y."/>
            <person name="Wang L."/>
            <person name="Guo W."/>
            <person name="Bai Y."/>
            <person name="Ruan J."/>
            <person name="Shangguan X."/>
            <person name="Mao Y."/>
            <person name="Jiang J."/>
            <person name="Zhu Y."/>
            <person name="Lei J."/>
            <person name="Kang H."/>
            <person name="Chen S."/>
            <person name="He X."/>
            <person name="Wang R."/>
            <person name="Wang Y."/>
            <person name="Chen J."/>
            <person name="Wang L."/>
            <person name="Yu S."/>
            <person name="Wang B."/>
            <person name="Wei J."/>
            <person name="Song S."/>
            <person name="Lu X."/>
            <person name="Gao Z."/>
            <person name="Gu W."/>
            <person name="Deng X."/>
            <person name="Ma D."/>
            <person name="Wang S."/>
            <person name="Liang W."/>
            <person name="Fang L."/>
            <person name="Cai C."/>
            <person name="Zhu X."/>
            <person name="Zhou B."/>
            <person name="Zhang Y."/>
            <person name="Chen Z."/>
            <person name="Xu S."/>
            <person name="Zhu R."/>
            <person name="Wang S."/>
            <person name="Zhang T."/>
            <person name="Zhao G."/>
        </authorList>
    </citation>
    <scope>NUCLEOTIDE SEQUENCE [LARGE SCALE GENOMIC DNA]</scope>
    <source>
        <strain evidence="2">cv. Xinhai21</strain>
        <tissue evidence="1">Leaf</tissue>
    </source>
</reference>
<dbReference type="AlphaFoldDB" id="A0A2P5X6X0"/>